<organism evidence="8">
    <name type="scientific">Solanum lycopersicum</name>
    <name type="common">Tomato</name>
    <name type="synonym">Lycopersicon esculentum</name>
    <dbReference type="NCBI Taxonomy" id="4081"/>
    <lineage>
        <taxon>Eukaryota</taxon>
        <taxon>Viridiplantae</taxon>
        <taxon>Streptophyta</taxon>
        <taxon>Embryophyta</taxon>
        <taxon>Tracheophyta</taxon>
        <taxon>Spermatophyta</taxon>
        <taxon>Magnoliopsida</taxon>
        <taxon>eudicotyledons</taxon>
        <taxon>Gunneridae</taxon>
        <taxon>Pentapetalae</taxon>
        <taxon>asterids</taxon>
        <taxon>lamiids</taxon>
        <taxon>Solanales</taxon>
        <taxon>Solanaceae</taxon>
        <taxon>Solanoideae</taxon>
        <taxon>Solaneae</taxon>
        <taxon>Solanum</taxon>
        <taxon>Solanum subgen. Lycopersicon</taxon>
    </lineage>
</organism>
<evidence type="ECO:0000256" key="3">
    <source>
        <dbReference type="ARBA" id="ARBA00008838"/>
    </source>
</evidence>
<dbReference type="PANTHER" id="PTHR14211">
    <property type="entry name" value="GLIOMA SUPPRESSOR CANDIDATE REGION GENE 2"/>
    <property type="match status" value="1"/>
</dbReference>
<accession>A0A3Q7HND3</accession>
<dbReference type="InterPro" id="IPR011687">
    <property type="entry name" value="Nop53/GLTSCR2"/>
</dbReference>
<dbReference type="InParanoid" id="A0A3Q7HND3"/>
<feature type="region of interest" description="Disordered" evidence="7">
    <location>
        <begin position="1"/>
        <end position="21"/>
    </location>
</feature>
<dbReference type="AlphaFoldDB" id="A0A3Q7HND3"/>
<keyword evidence="9" id="KW-1185">Reference proteome</keyword>
<evidence type="ECO:0000313" key="8">
    <source>
        <dbReference type="EnsemblPlants" id="Solyc06g050820.2.1"/>
    </source>
</evidence>
<dbReference type="PANTHER" id="PTHR14211:SF7">
    <property type="entry name" value="RIBOSOME BIOGENESIS PROTEIN NOP53"/>
    <property type="match status" value="1"/>
</dbReference>
<dbReference type="Pfam" id="PF07767">
    <property type="entry name" value="Nop53"/>
    <property type="match status" value="1"/>
</dbReference>
<dbReference type="GO" id="GO:0005654">
    <property type="term" value="C:nucleoplasm"/>
    <property type="evidence" value="ECO:0007669"/>
    <property type="project" value="UniProtKB-SubCell"/>
</dbReference>
<sequence>MEDIEDLFDNSTKDALSGGPLAQVPSDSLFYVDKSRDLSVKRKIEKHREKVLRCDSMLQCNTFVEVVPSSTGKSPRRKVKFI</sequence>
<reference evidence="8" key="1">
    <citation type="journal article" date="2012" name="Nature">
        <title>The tomato genome sequence provides insights into fleshy fruit evolution.</title>
        <authorList>
            <consortium name="Tomato Genome Consortium"/>
        </authorList>
    </citation>
    <scope>NUCLEOTIDE SEQUENCE [LARGE SCALE GENOMIC DNA]</scope>
    <source>
        <strain evidence="8">cv. Heinz 1706</strain>
    </source>
</reference>
<comment type="subcellular location">
    <subcellularLocation>
        <location evidence="1">Nucleus</location>
        <location evidence="1">Nucleolus</location>
    </subcellularLocation>
    <subcellularLocation>
        <location evidence="2">Nucleus</location>
        <location evidence="2">Nucleoplasm</location>
    </subcellularLocation>
</comment>
<proteinExistence type="inferred from homology"/>
<evidence type="ECO:0000256" key="7">
    <source>
        <dbReference type="SAM" id="MobiDB-lite"/>
    </source>
</evidence>
<evidence type="ECO:0000256" key="5">
    <source>
        <dbReference type="ARBA" id="ARBA00022517"/>
    </source>
</evidence>
<dbReference type="GO" id="GO:0042254">
    <property type="term" value="P:ribosome biogenesis"/>
    <property type="evidence" value="ECO:0007669"/>
    <property type="project" value="UniProtKB-KW"/>
</dbReference>
<evidence type="ECO:0000313" key="9">
    <source>
        <dbReference type="Proteomes" id="UP000004994"/>
    </source>
</evidence>
<evidence type="ECO:0000256" key="4">
    <source>
        <dbReference type="ARBA" id="ARBA00018339"/>
    </source>
</evidence>
<dbReference type="EnsemblPlants" id="Solyc06g050820.2.1">
    <property type="protein sequence ID" value="Solyc06g050820.2.1"/>
    <property type="gene ID" value="Solyc06g050820.2"/>
</dbReference>
<protein>
    <recommendedName>
        <fullName evidence="4">Ribosome biogenesis protein NOP53</fullName>
    </recommendedName>
</protein>
<dbReference type="Proteomes" id="UP000004994">
    <property type="component" value="Chromosome 6"/>
</dbReference>
<reference evidence="8" key="2">
    <citation type="submission" date="2019-01" db="UniProtKB">
        <authorList>
            <consortium name="EnsemblPlants"/>
        </authorList>
    </citation>
    <scope>IDENTIFICATION</scope>
    <source>
        <strain evidence="8">cv. Heinz 1706</strain>
    </source>
</reference>
<evidence type="ECO:0000256" key="2">
    <source>
        <dbReference type="ARBA" id="ARBA00004642"/>
    </source>
</evidence>
<dbReference type="STRING" id="4081.A0A3Q7HND3"/>
<name>A0A3Q7HND3_SOLLC</name>
<dbReference type="GO" id="GO:0005730">
    <property type="term" value="C:nucleolus"/>
    <property type="evidence" value="ECO:0007669"/>
    <property type="project" value="UniProtKB-SubCell"/>
</dbReference>
<dbReference type="PaxDb" id="4081-Solyc06g050820.1.1"/>
<dbReference type="Gramene" id="Solyc06g050820.2.1">
    <property type="protein sequence ID" value="Solyc06g050820.2.1"/>
    <property type="gene ID" value="Solyc06g050820.2"/>
</dbReference>
<comment type="similarity">
    <text evidence="3">Belongs to the NOP53 family.</text>
</comment>
<keyword evidence="5" id="KW-0690">Ribosome biogenesis</keyword>
<keyword evidence="6" id="KW-0539">Nucleus</keyword>
<evidence type="ECO:0000256" key="1">
    <source>
        <dbReference type="ARBA" id="ARBA00004604"/>
    </source>
</evidence>
<evidence type="ECO:0000256" key="6">
    <source>
        <dbReference type="ARBA" id="ARBA00023242"/>
    </source>
</evidence>